<comment type="caution">
    <text evidence="2">The sequence shown here is derived from an EMBL/GenBank/DDBJ whole genome shotgun (WGS) entry which is preliminary data.</text>
</comment>
<keyword evidence="3" id="KW-1185">Reference proteome</keyword>
<keyword evidence="1" id="KW-1133">Transmembrane helix</keyword>
<dbReference type="RefSeq" id="WP_341425247.1">
    <property type="nucleotide sequence ID" value="NZ_JBBUTG010000004.1"/>
</dbReference>
<organism evidence="2 3">
    <name type="scientific">Ideonella lacteola</name>
    <dbReference type="NCBI Taxonomy" id="2984193"/>
    <lineage>
        <taxon>Bacteria</taxon>
        <taxon>Pseudomonadati</taxon>
        <taxon>Pseudomonadota</taxon>
        <taxon>Betaproteobacteria</taxon>
        <taxon>Burkholderiales</taxon>
        <taxon>Sphaerotilaceae</taxon>
        <taxon>Ideonella</taxon>
    </lineage>
</organism>
<keyword evidence="1" id="KW-0472">Membrane</keyword>
<proteinExistence type="predicted"/>
<sequence>MIRPEAFRDAAGRAESVSVADLLELHGRASWPALLLVLALLSTLPIAGVGTVLSLPLFLVAARWPQGAPGAGARGRVALPPQVMAFRLGETWSRRCLGLLATLYERARLTLRRRWLSWRHPSTHAGWRLWIAAMALLILLPLPLGNLLPGISLVLLSLGWIYRDGVALLWSMLAGAAAMAYGVLSAHVLWAMAQAAWQWWAA</sequence>
<dbReference type="PANTHER" id="PTHR41795">
    <property type="entry name" value="EXOPOLYSACCHARIDE SYNTHESIS PROTEIN"/>
    <property type="match status" value="1"/>
</dbReference>
<feature type="transmembrane region" description="Helical" evidence="1">
    <location>
        <begin position="129"/>
        <end position="162"/>
    </location>
</feature>
<evidence type="ECO:0000313" key="3">
    <source>
        <dbReference type="Proteomes" id="UP001371218"/>
    </source>
</evidence>
<gene>
    <name evidence="2" type="ORF">AACH06_08625</name>
</gene>
<accession>A0ABU9BM80</accession>
<evidence type="ECO:0000256" key="1">
    <source>
        <dbReference type="SAM" id="Phobius"/>
    </source>
</evidence>
<dbReference type="EMBL" id="JBBUTG010000004">
    <property type="protein sequence ID" value="MEK8030874.1"/>
    <property type="molecule type" value="Genomic_DNA"/>
</dbReference>
<protein>
    <submittedName>
        <fullName evidence="2">Exopolysaccharide biosynthesis protein</fullName>
    </submittedName>
</protein>
<reference evidence="2 3" key="1">
    <citation type="submission" date="2024-04" db="EMBL/GenBank/DDBJ databases">
        <title>Novel species of the genus Ideonella isolated from streams.</title>
        <authorList>
            <person name="Lu H."/>
        </authorList>
    </citation>
    <scope>NUCLEOTIDE SEQUENCE [LARGE SCALE GENOMIC DNA]</scope>
    <source>
        <strain evidence="2 3">DXS29W</strain>
    </source>
</reference>
<dbReference type="PANTHER" id="PTHR41795:SF1">
    <property type="entry name" value="EXOPOLYSACCHARIDE SYNTHESIS PROTEIN"/>
    <property type="match status" value="1"/>
</dbReference>
<dbReference type="InterPro" id="IPR010331">
    <property type="entry name" value="ExoD"/>
</dbReference>
<name>A0ABU9BM80_9BURK</name>
<feature type="transmembrane region" description="Helical" evidence="1">
    <location>
        <begin position="33"/>
        <end position="60"/>
    </location>
</feature>
<feature type="transmembrane region" description="Helical" evidence="1">
    <location>
        <begin position="168"/>
        <end position="190"/>
    </location>
</feature>
<evidence type="ECO:0000313" key="2">
    <source>
        <dbReference type="EMBL" id="MEK8030874.1"/>
    </source>
</evidence>
<dbReference type="Pfam" id="PF06055">
    <property type="entry name" value="ExoD"/>
    <property type="match status" value="1"/>
</dbReference>
<dbReference type="Proteomes" id="UP001371218">
    <property type="component" value="Unassembled WGS sequence"/>
</dbReference>
<keyword evidence="1" id="KW-0812">Transmembrane</keyword>